<evidence type="ECO:0000313" key="2">
    <source>
        <dbReference type="EMBL" id="KAA0059899.1"/>
    </source>
</evidence>
<accession>A0A5D3DNG8</accession>
<feature type="domain" description="Reverse transcriptase Ty1/copia-type" evidence="1">
    <location>
        <begin position="7"/>
        <end position="75"/>
    </location>
</feature>
<evidence type="ECO:0000313" key="4">
    <source>
        <dbReference type="Proteomes" id="UP000321393"/>
    </source>
</evidence>
<gene>
    <name evidence="3" type="ORF">E5676_scaffold184G001140</name>
    <name evidence="2" type="ORF">E6C27_scaffold108G001970</name>
</gene>
<dbReference type="OrthoDB" id="411615at2759"/>
<dbReference type="STRING" id="1194695.A0A5D3DNG8"/>
<dbReference type="Proteomes" id="UP000321947">
    <property type="component" value="Unassembled WGS sequence"/>
</dbReference>
<sequence length="76" mass="8505">MTDEKGCVTRNKARIVAQGYVQIEGADFRETFTLVAHLEATRLLLGLVCICKVKLNQVDVKSTFLNGFLNEKVYIA</sequence>
<evidence type="ECO:0000259" key="1">
    <source>
        <dbReference type="Pfam" id="PF07727"/>
    </source>
</evidence>
<dbReference type="AlphaFoldDB" id="A0A5D3DNG8"/>
<dbReference type="InterPro" id="IPR013103">
    <property type="entry name" value="RVT_2"/>
</dbReference>
<proteinExistence type="predicted"/>
<protein>
    <submittedName>
        <fullName evidence="2 3">Mitochondrial protein</fullName>
    </submittedName>
</protein>
<dbReference type="EMBL" id="SSTE01005892">
    <property type="protein sequence ID" value="KAA0059899.1"/>
    <property type="molecule type" value="Genomic_DNA"/>
</dbReference>
<reference evidence="4 5" key="1">
    <citation type="submission" date="2019-08" db="EMBL/GenBank/DDBJ databases">
        <title>Draft genome sequences of two oriental melons (Cucumis melo L. var makuwa).</title>
        <authorList>
            <person name="Kwon S.-Y."/>
        </authorList>
    </citation>
    <scope>NUCLEOTIDE SEQUENCE [LARGE SCALE GENOMIC DNA]</scope>
    <source>
        <strain evidence="5">cv. Chang Bougi</strain>
        <strain evidence="4">cv. SW 3</strain>
        <tissue evidence="3">Leaf</tissue>
    </source>
</reference>
<organism evidence="3 5">
    <name type="scientific">Cucumis melo var. makuwa</name>
    <name type="common">Oriental melon</name>
    <dbReference type="NCBI Taxonomy" id="1194695"/>
    <lineage>
        <taxon>Eukaryota</taxon>
        <taxon>Viridiplantae</taxon>
        <taxon>Streptophyta</taxon>
        <taxon>Embryophyta</taxon>
        <taxon>Tracheophyta</taxon>
        <taxon>Spermatophyta</taxon>
        <taxon>Magnoliopsida</taxon>
        <taxon>eudicotyledons</taxon>
        <taxon>Gunneridae</taxon>
        <taxon>Pentapetalae</taxon>
        <taxon>rosids</taxon>
        <taxon>fabids</taxon>
        <taxon>Cucurbitales</taxon>
        <taxon>Cucurbitaceae</taxon>
        <taxon>Benincaseae</taxon>
        <taxon>Cucumis</taxon>
    </lineage>
</organism>
<name>A0A5D3DNG8_CUCMM</name>
<dbReference type="EMBL" id="SSTD01003836">
    <property type="protein sequence ID" value="TYK24849.1"/>
    <property type="molecule type" value="Genomic_DNA"/>
</dbReference>
<comment type="caution">
    <text evidence="3">The sequence shown here is derived from an EMBL/GenBank/DDBJ whole genome shotgun (WGS) entry which is preliminary data.</text>
</comment>
<dbReference type="Proteomes" id="UP000321393">
    <property type="component" value="Unassembled WGS sequence"/>
</dbReference>
<evidence type="ECO:0000313" key="3">
    <source>
        <dbReference type="EMBL" id="TYK24849.1"/>
    </source>
</evidence>
<dbReference type="Pfam" id="PF07727">
    <property type="entry name" value="RVT_2"/>
    <property type="match status" value="1"/>
</dbReference>
<evidence type="ECO:0000313" key="5">
    <source>
        <dbReference type="Proteomes" id="UP000321947"/>
    </source>
</evidence>